<dbReference type="SUPFAM" id="SSF48498">
    <property type="entry name" value="Tetracyclin repressor-like, C-terminal domain"/>
    <property type="match status" value="1"/>
</dbReference>
<feature type="domain" description="HTH tetR-type" evidence="5">
    <location>
        <begin position="19"/>
        <end position="79"/>
    </location>
</feature>
<dbReference type="EMBL" id="FSQW01000001">
    <property type="protein sequence ID" value="SIN65190.1"/>
    <property type="molecule type" value="Genomic_DNA"/>
</dbReference>
<keyword evidence="3" id="KW-0804">Transcription</keyword>
<evidence type="ECO:0000256" key="4">
    <source>
        <dbReference type="PROSITE-ProRule" id="PRU00335"/>
    </source>
</evidence>
<evidence type="ECO:0000259" key="5">
    <source>
        <dbReference type="PROSITE" id="PS50977"/>
    </source>
</evidence>
<name>A0A1N6D2Y0_9SPHN</name>
<accession>A0A1N6D2Y0</accession>
<dbReference type="InterPro" id="IPR009057">
    <property type="entry name" value="Homeodomain-like_sf"/>
</dbReference>
<dbReference type="PROSITE" id="PS50977">
    <property type="entry name" value="HTH_TETR_2"/>
    <property type="match status" value="1"/>
</dbReference>
<dbReference type="Pfam" id="PF13305">
    <property type="entry name" value="TetR_C_33"/>
    <property type="match status" value="1"/>
</dbReference>
<dbReference type="STRING" id="1123272.SAMN02745824_1482"/>
<evidence type="ECO:0000256" key="3">
    <source>
        <dbReference type="ARBA" id="ARBA00023163"/>
    </source>
</evidence>
<gene>
    <name evidence="6" type="ORF">SAMN02745824_1482</name>
</gene>
<dbReference type="PANTHER" id="PTHR30055:SF234">
    <property type="entry name" value="HTH-TYPE TRANSCRIPTIONAL REGULATOR BETI"/>
    <property type="match status" value="1"/>
</dbReference>
<dbReference type="GO" id="GO:0003700">
    <property type="term" value="F:DNA-binding transcription factor activity"/>
    <property type="evidence" value="ECO:0007669"/>
    <property type="project" value="TreeGrafter"/>
</dbReference>
<evidence type="ECO:0000256" key="1">
    <source>
        <dbReference type="ARBA" id="ARBA00023015"/>
    </source>
</evidence>
<keyword evidence="1" id="KW-0805">Transcription regulation</keyword>
<dbReference type="Proteomes" id="UP000185192">
    <property type="component" value="Unassembled WGS sequence"/>
</dbReference>
<dbReference type="SUPFAM" id="SSF46689">
    <property type="entry name" value="Homeodomain-like"/>
    <property type="match status" value="1"/>
</dbReference>
<dbReference type="GO" id="GO:0000976">
    <property type="term" value="F:transcription cis-regulatory region binding"/>
    <property type="evidence" value="ECO:0007669"/>
    <property type="project" value="TreeGrafter"/>
</dbReference>
<protein>
    <submittedName>
        <fullName evidence="6">Transcriptional regulator, TetR family</fullName>
    </submittedName>
</protein>
<dbReference type="InterPro" id="IPR050109">
    <property type="entry name" value="HTH-type_TetR-like_transc_reg"/>
</dbReference>
<dbReference type="InterPro" id="IPR025996">
    <property type="entry name" value="MT1864/Rv1816-like_C"/>
</dbReference>
<dbReference type="PRINTS" id="PR00455">
    <property type="entry name" value="HTHTETR"/>
</dbReference>
<evidence type="ECO:0000313" key="6">
    <source>
        <dbReference type="EMBL" id="SIN65190.1"/>
    </source>
</evidence>
<dbReference type="InterPro" id="IPR036271">
    <property type="entry name" value="Tet_transcr_reg_TetR-rel_C_sf"/>
</dbReference>
<keyword evidence="2 4" id="KW-0238">DNA-binding</keyword>
<evidence type="ECO:0000313" key="7">
    <source>
        <dbReference type="Proteomes" id="UP000185192"/>
    </source>
</evidence>
<dbReference type="Pfam" id="PF00440">
    <property type="entry name" value="TetR_N"/>
    <property type="match status" value="1"/>
</dbReference>
<dbReference type="InterPro" id="IPR001647">
    <property type="entry name" value="HTH_TetR"/>
</dbReference>
<feature type="DNA-binding region" description="H-T-H motif" evidence="4">
    <location>
        <begin position="42"/>
        <end position="61"/>
    </location>
</feature>
<dbReference type="AlphaFoldDB" id="A0A1N6D2Y0"/>
<proteinExistence type="predicted"/>
<dbReference type="PANTHER" id="PTHR30055">
    <property type="entry name" value="HTH-TYPE TRANSCRIPTIONAL REGULATOR RUTR"/>
    <property type="match status" value="1"/>
</dbReference>
<reference evidence="7" key="1">
    <citation type="submission" date="2016-11" db="EMBL/GenBank/DDBJ databases">
        <authorList>
            <person name="Varghese N."/>
            <person name="Submissions S."/>
        </authorList>
    </citation>
    <scope>NUCLEOTIDE SEQUENCE [LARGE SCALE GENOMIC DNA]</scope>
    <source>
        <strain evidence="7">DSM 22363</strain>
    </source>
</reference>
<sequence>MFTSYTKRFALQTKSYHHGDLRSAILNEARTILESQGEEAMTMRRIAEGIGVSAMAAYKHFANRDAILQALAIEGFNKLARVTSRARKKNKLPADAQLVAIGVAYIMHGISHPEIYRVMFGQLTSGITDAATKSAADEAYGVLCDCLRDNAEHFGFEKKEAETHAFSVWSMAHGMTSLFVEGHARTRNFKTKAQQRAVATRGAELVARGVSFRGGNGASDDR</sequence>
<dbReference type="Gene3D" id="1.10.357.10">
    <property type="entry name" value="Tetracycline Repressor, domain 2"/>
    <property type="match status" value="1"/>
</dbReference>
<organism evidence="6 7">
    <name type="scientific">Parasphingorhabdus marina DSM 22363</name>
    <dbReference type="NCBI Taxonomy" id="1123272"/>
    <lineage>
        <taxon>Bacteria</taxon>
        <taxon>Pseudomonadati</taxon>
        <taxon>Pseudomonadota</taxon>
        <taxon>Alphaproteobacteria</taxon>
        <taxon>Sphingomonadales</taxon>
        <taxon>Sphingomonadaceae</taxon>
        <taxon>Parasphingorhabdus</taxon>
    </lineage>
</organism>
<keyword evidence="7" id="KW-1185">Reference proteome</keyword>
<evidence type="ECO:0000256" key="2">
    <source>
        <dbReference type="ARBA" id="ARBA00023125"/>
    </source>
</evidence>